<sequence>MSLAKSESVIQKRRLIIQWFAVARSDHCDITLTLPRFYIPMKEFLVECLYLFV</sequence>
<gene>
    <name evidence="1" type="ORF">ALQ95_102673</name>
</gene>
<reference evidence="1 2" key="1">
    <citation type="submission" date="2018-08" db="EMBL/GenBank/DDBJ databases">
        <title>Recombination of ecologically and evolutionarily significant loci maintains genetic cohesion in the Pseudomonas syringae species complex.</title>
        <authorList>
            <person name="Dillon M."/>
            <person name="Thakur S."/>
            <person name="Almeida R.N.D."/>
            <person name="Weir B.S."/>
            <person name="Guttman D.S."/>
        </authorList>
    </citation>
    <scope>NUCLEOTIDE SEQUENCE [LARGE SCALE GENOMIC DNA]</scope>
    <source>
        <strain evidence="1 2">ICMP 3883</strain>
    </source>
</reference>
<evidence type="ECO:0000313" key="1">
    <source>
        <dbReference type="EMBL" id="RML40233.1"/>
    </source>
</evidence>
<name>A0A3M2VMI8_PSESI</name>
<evidence type="ECO:0000313" key="2">
    <source>
        <dbReference type="Proteomes" id="UP000280292"/>
    </source>
</evidence>
<organism evidence="1 2">
    <name type="scientific">Pseudomonas syringae pv. ribicola</name>
    <dbReference type="NCBI Taxonomy" id="55398"/>
    <lineage>
        <taxon>Bacteria</taxon>
        <taxon>Pseudomonadati</taxon>
        <taxon>Pseudomonadota</taxon>
        <taxon>Gammaproteobacteria</taxon>
        <taxon>Pseudomonadales</taxon>
        <taxon>Pseudomonadaceae</taxon>
        <taxon>Pseudomonas</taxon>
    </lineage>
</organism>
<accession>A0A3M2VMI8</accession>
<dbReference type="AlphaFoldDB" id="A0A3M2VMI8"/>
<dbReference type="EMBL" id="RBNR01000296">
    <property type="protein sequence ID" value="RML40233.1"/>
    <property type="molecule type" value="Genomic_DNA"/>
</dbReference>
<dbReference type="Proteomes" id="UP000280292">
    <property type="component" value="Unassembled WGS sequence"/>
</dbReference>
<comment type="caution">
    <text evidence="1">The sequence shown here is derived from an EMBL/GenBank/DDBJ whole genome shotgun (WGS) entry which is preliminary data.</text>
</comment>
<protein>
    <submittedName>
        <fullName evidence="1">Uncharacterized protein</fullName>
    </submittedName>
</protein>
<proteinExistence type="predicted"/>